<evidence type="ECO:0000313" key="1">
    <source>
        <dbReference type="EnsemblMetazoa" id="ACOM032770-PA.1"/>
    </source>
</evidence>
<dbReference type="Proteomes" id="UP000075882">
    <property type="component" value="Unassembled WGS sequence"/>
</dbReference>
<organism evidence="1">
    <name type="scientific">Anopheles coluzzii</name>
    <name type="common">African malaria mosquito</name>
    <dbReference type="NCBI Taxonomy" id="1518534"/>
    <lineage>
        <taxon>Eukaryota</taxon>
        <taxon>Metazoa</taxon>
        <taxon>Ecdysozoa</taxon>
        <taxon>Arthropoda</taxon>
        <taxon>Hexapoda</taxon>
        <taxon>Insecta</taxon>
        <taxon>Pterygota</taxon>
        <taxon>Neoptera</taxon>
        <taxon>Endopterygota</taxon>
        <taxon>Diptera</taxon>
        <taxon>Nematocera</taxon>
        <taxon>Culicoidea</taxon>
        <taxon>Culicidae</taxon>
        <taxon>Anophelinae</taxon>
        <taxon>Anopheles</taxon>
    </lineage>
</organism>
<protein>
    <submittedName>
        <fullName evidence="1">Uncharacterized protein</fullName>
    </submittedName>
</protein>
<reference evidence="1" key="1">
    <citation type="submission" date="2022-08" db="UniProtKB">
        <authorList>
            <consortium name="EnsemblMetazoa"/>
        </authorList>
    </citation>
    <scope>IDENTIFICATION</scope>
</reference>
<name>A0A8W7PJE2_ANOCL</name>
<dbReference type="EnsemblMetazoa" id="ACOM032770-RA">
    <property type="protein sequence ID" value="ACOM032770-PA.1"/>
    <property type="gene ID" value="ACOM032770"/>
</dbReference>
<accession>A0A8W7PJE2</accession>
<sequence length="123" mass="13759">MNKVYELNVWDSSNRVPGGRTLSTHKVRIDDNAVQLFAPVVPEQLYFRPPVNRCPVQQVGHVRLVHAEDVIELTEIVRPDQPADMVGGEPVLGQHGQRPLFRPAAHVPLAQCRTVHVPVALEH</sequence>
<proteinExistence type="predicted"/>
<dbReference type="AlphaFoldDB" id="A0A8W7PJE2"/>